<dbReference type="EC" id="2.2.1.6" evidence="3"/>
<dbReference type="InterPro" id="IPR004789">
    <property type="entry name" value="Acetalactate_synth_ssu"/>
</dbReference>
<dbReference type="AlphaFoldDB" id="A0A6J4GLB4"/>
<feature type="domain" description="ACT" evidence="4">
    <location>
        <begin position="6"/>
        <end position="86"/>
    </location>
</feature>
<comment type="pathway">
    <text evidence="3">Amino-acid biosynthesis; L-valine biosynthesis; L-valine from pyruvate: step 1/4.</text>
</comment>
<dbReference type="Gene3D" id="3.30.70.1150">
    <property type="entry name" value="ACT-like. Chain A, domain 2"/>
    <property type="match status" value="1"/>
</dbReference>
<dbReference type="InterPro" id="IPR019455">
    <property type="entry name" value="Acetolactate_synth_ssu_C"/>
</dbReference>
<dbReference type="SUPFAM" id="SSF55021">
    <property type="entry name" value="ACT-like"/>
    <property type="match status" value="2"/>
</dbReference>
<comment type="pathway">
    <text evidence="3">Amino-acid biosynthesis; L-isoleucine biosynthesis; L-isoleucine from 2-oxobutanoate: step 1/4.</text>
</comment>
<gene>
    <name evidence="5" type="primary">ilvH_1</name>
    <name evidence="5" type="ORF">FLA105534_02907</name>
</gene>
<keyword evidence="6" id="KW-1185">Reference proteome</keyword>
<dbReference type="Pfam" id="PF10369">
    <property type="entry name" value="ALS_ss_C"/>
    <property type="match status" value="1"/>
</dbReference>
<dbReference type="PANTHER" id="PTHR30239:SF0">
    <property type="entry name" value="ACETOLACTATE SYNTHASE SMALL SUBUNIT 1, CHLOROPLASTIC"/>
    <property type="match status" value="1"/>
</dbReference>
<dbReference type="InterPro" id="IPR027271">
    <property type="entry name" value="Acetolactate_synth/TF_NikR_C"/>
</dbReference>
<dbReference type="GO" id="GO:1990610">
    <property type="term" value="F:acetolactate synthase regulator activity"/>
    <property type="evidence" value="ECO:0007669"/>
    <property type="project" value="UniProtKB-UniRule"/>
</dbReference>
<dbReference type="EMBL" id="CADCSU010000106">
    <property type="protein sequence ID" value="CAA9200011.1"/>
    <property type="molecule type" value="Genomic_DNA"/>
</dbReference>
<accession>A0A6J4GLB4</accession>
<sequence length="171" mass="20163">MKQEYTLTAYTEDQMGLIHQLTVILSRRKISLVTLNISTCEIDQMYRFTFVLNETFEIVRNIALQIEKIIEVFKCYYNTNDQIVWKQMALFKIKTSGMMHPENIDGLFKKYNARYIIIEKDYTVFEVTGQEDEINTLALELNKFELIEFIKSARIAVAMNNESFQPESIMD</sequence>
<evidence type="ECO:0000256" key="2">
    <source>
        <dbReference type="ARBA" id="ARBA00048670"/>
    </source>
</evidence>
<keyword evidence="3 5" id="KW-0808">Transferase</keyword>
<dbReference type="Gene3D" id="3.30.70.260">
    <property type="match status" value="1"/>
</dbReference>
<comment type="similarity">
    <text evidence="3">Belongs to the acetolactate synthase small subunit family.</text>
</comment>
<dbReference type="GO" id="GO:0003984">
    <property type="term" value="F:acetolactate synthase activity"/>
    <property type="evidence" value="ECO:0007669"/>
    <property type="project" value="UniProtKB-UniRule"/>
</dbReference>
<comment type="catalytic activity">
    <reaction evidence="2 3">
        <text>2 pyruvate + H(+) = (2S)-2-acetolactate + CO2</text>
        <dbReference type="Rhea" id="RHEA:25249"/>
        <dbReference type="ChEBI" id="CHEBI:15361"/>
        <dbReference type="ChEBI" id="CHEBI:15378"/>
        <dbReference type="ChEBI" id="CHEBI:16526"/>
        <dbReference type="ChEBI" id="CHEBI:58476"/>
        <dbReference type="EC" id="2.2.1.6"/>
    </reaction>
</comment>
<evidence type="ECO:0000313" key="6">
    <source>
        <dbReference type="Proteomes" id="UP000479938"/>
    </source>
</evidence>
<dbReference type="InterPro" id="IPR002912">
    <property type="entry name" value="ACT_dom"/>
</dbReference>
<evidence type="ECO:0000259" key="4">
    <source>
        <dbReference type="PROSITE" id="PS51671"/>
    </source>
</evidence>
<protein>
    <recommendedName>
        <fullName evidence="3">Acetolactate synthase small subunit</fullName>
        <shortName evidence="3">AHAS</shortName>
        <shortName evidence="3">ALS</shortName>
        <ecNumber evidence="3">2.2.1.6</ecNumber>
    </recommendedName>
    <alternativeName>
        <fullName evidence="3">Acetohydroxy-acid synthase small subunit</fullName>
    </alternativeName>
</protein>
<evidence type="ECO:0000313" key="5">
    <source>
        <dbReference type="EMBL" id="CAA9200011.1"/>
    </source>
</evidence>
<dbReference type="PANTHER" id="PTHR30239">
    <property type="entry name" value="ACETOLACTATE SYNTHASE SMALL SUBUNIT"/>
    <property type="match status" value="1"/>
</dbReference>
<dbReference type="GO" id="GO:0005829">
    <property type="term" value="C:cytosol"/>
    <property type="evidence" value="ECO:0007669"/>
    <property type="project" value="TreeGrafter"/>
</dbReference>
<dbReference type="UniPathway" id="UPA00047">
    <property type="reaction ID" value="UER00055"/>
</dbReference>
<reference evidence="5 6" key="1">
    <citation type="submission" date="2020-02" db="EMBL/GenBank/DDBJ databases">
        <authorList>
            <person name="Criscuolo A."/>
        </authorList>
    </citation>
    <scope>NUCLEOTIDE SEQUENCE [LARGE SCALE GENOMIC DNA]</scope>
    <source>
        <strain evidence="5">CIP105534</strain>
    </source>
</reference>
<dbReference type="GO" id="GO:0009099">
    <property type="term" value="P:L-valine biosynthetic process"/>
    <property type="evidence" value="ECO:0007669"/>
    <property type="project" value="UniProtKB-UniRule"/>
</dbReference>
<keyword evidence="3" id="KW-0028">Amino-acid biosynthesis</keyword>
<comment type="subunit">
    <text evidence="1 3">Dimer of large and small chains.</text>
</comment>
<dbReference type="Proteomes" id="UP000479938">
    <property type="component" value="Unassembled WGS sequence"/>
</dbReference>
<evidence type="ECO:0000256" key="1">
    <source>
        <dbReference type="ARBA" id="ARBA00011744"/>
    </source>
</evidence>
<proteinExistence type="inferred from homology"/>
<evidence type="ECO:0000256" key="3">
    <source>
        <dbReference type="RuleBase" id="RU368092"/>
    </source>
</evidence>
<comment type="function">
    <text evidence="3">Catalyzes the conversion of 2 pyruvate molecules into acetolactate in the first common step of the biosynthetic pathway of the branched-amino acids such as leucine, isoleucine, and valine.</text>
</comment>
<dbReference type="RefSeq" id="WP_173971458.1">
    <property type="nucleotide sequence ID" value="NZ_CADCSU010000106.1"/>
</dbReference>
<dbReference type="NCBIfam" id="TIGR00119">
    <property type="entry name" value="acolac_sm"/>
    <property type="match status" value="1"/>
</dbReference>
<dbReference type="InterPro" id="IPR045865">
    <property type="entry name" value="ACT-like_dom_sf"/>
</dbReference>
<organism evidence="5 6">
    <name type="scientific">Flavobacterium bizetiae</name>
    <dbReference type="NCBI Taxonomy" id="2704140"/>
    <lineage>
        <taxon>Bacteria</taxon>
        <taxon>Pseudomonadati</taxon>
        <taxon>Bacteroidota</taxon>
        <taxon>Flavobacteriia</taxon>
        <taxon>Flavobacteriales</taxon>
        <taxon>Flavobacteriaceae</taxon>
        <taxon>Flavobacterium</taxon>
    </lineage>
</organism>
<dbReference type="PROSITE" id="PS51671">
    <property type="entry name" value="ACT"/>
    <property type="match status" value="1"/>
</dbReference>
<name>A0A6J4GLB4_9FLAO</name>
<dbReference type="UniPathway" id="UPA00049">
    <property type="reaction ID" value="UER00059"/>
</dbReference>
<dbReference type="GO" id="GO:0009097">
    <property type="term" value="P:isoleucine biosynthetic process"/>
    <property type="evidence" value="ECO:0007669"/>
    <property type="project" value="UniProtKB-UniRule"/>
</dbReference>
<keyword evidence="3" id="KW-0100">Branched-chain amino acid biosynthesis</keyword>